<sequence length="76" mass="8759">MDPDPLLTVTQVADRIRLTASSWRARVEEGTAPPPDDPDDERPADRRRPRWRRSTVDAWNAQRRARARAQADDRAP</sequence>
<evidence type="ECO:0000313" key="3">
    <source>
        <dbReference type="Proteomes" id="UP000234331"/>
    </source>
</evidence>
<dbReference type="AlphaFoldDB" id="A0A2I2KP58"/>
<protein>
    <submittedName>
        <fullName evidence="2">Uncharacterized protein</fullName>
    </submittedName>
</protein>
<dbReference type="EMBL" id="FZMO01000101">
    <property type="protein sequence ID" value="SNQ47457.1"/>
    <property type="molecule type" value="Genomic_DNA"/>
</dbReference>
<gene>
    <name evidence="2" type="ORF">FRACA_190036</name>
</gene>
<reference evidence="2 3" key="1">
    <citation type="submission" date="2017-06" db="EMBL/GenBank/DDBJ databases">
        <authorList>
            <person name="Kim H.J."/>
            <person name="Triplett B.A."/>
        </authorList>
    </citation>
    <scope>NUCLEOTIDE SEQUENCE [LARGE SCALE GENOMIC DNA]</scope>
    <source>
        <strain evidence="2">FRACA_ARgP5</strain>
    </source>
</reference>
<dbReference type="Proteomes" id="UP000234331">
    <property type="component" value="Unassembled WGS sequence"/>
</dbReference>
<evidence type="ECO:0000313" key="2">
    <source>
        <dbReference type="EMBL" id="SNQ47457.1"/>
    </source>
</evidence>
<dbReference type="RefSeq" id="WP_101831309.1">
    <property type="nucleotide sequence ID" value="NZ_FZMO01000101.1"/>
</dbReference>
<feature type="region of interest" description="Disordered" evidence="1">
    <location>
        <begin position="23"/>
        <end position="76"/>
    </location>
</feature>
<organism evidence="2 3">
    <name type="scientific">Frankia canadensis</name>
    <dbReference type="NCBI Taxonomy" id="1836972"/>
    <lineage>
        <taxon>Bacteria</taxon>
        <taxon>Bacillati</taxon>
        <taxon>Actinomycetota</taxon>
        <taxon>Actinomycetes</taxon>
        <taxon>Frankiales</taxon>
        <taxon>Frankiaceae</taxon>
        <taxon>Frankia</taxon>
    </lineage>
</organism>
<accession>A0A2I2KP58</accession>
<name>A0A2I2KP58_9ACTN</name>
<evidence type="ECO:0000256" key="1">
    <source>
        <dbReference type="SAM" id="MobiDB-lite"/>
    </source>
</evidence>
<proteinExistence type="predicted"/>
<dbReference type="OrthoDB" id="9890783at2"/>
<keyword evidence="3" id="KW-1185">Reference proteome</keyword>